<proteinExistence type="predicted"/>
<comment type="caution">
    <text evidence="1">The sequence shown here is derived from an EMBL/GenBank/DDBJ whole genome shotgun (WGS) entry which is preliminary data.</text>
</comment>
<protein>
    <submittedName>
        <fullName evidence="1">Uncharacterized protein</fullName>
    </submittedName>
</protein>
<dbReference type="RefSeq" id="WP_253671923.1">
    <property type="nucleotide sequence ID" value="NZ_JAMTCP010000035.1"/>
</dbReference>
<gene>
    <name evidence="1" type="ORF">LX15_004805</name>
</gene>
<keyword evidence="2" id="KW-1185">Reference proteome</keyword>
<accession>A0ABT1HZZ3</accession>
<dbReference type="Proteomes" id="UP001205311">
    <property type="component" value="Unassembled WGS sequence"/>
</dbReference>
<evidence type="ECO:0000313" key="2">
    <source>
        <dbReference type="Proteomes" id="UP001205311"/>
    </source>
</evidence>
<reference evidence="1 2" key="1">
    <citation type="submission" date="2022-06" db="EMBL/GenBank/DDBJ databases">
        <title>Genomic Encyclopedia of Archaeal and Bacterial Type Strains, Phase II (KMG-II): from individual species to whole genera.</title>
        <authorList>
            <person name="Goeker M."/>
        </authorList>
    </citation>
    <scope>NUCLEOTIDE SEQUENCE [LARGE SCALE GENOMIC DNA]</scope>
    <source>
        <strain evidence="1 2">DSM 40477</strain>
    </source>
</reference>
<sequence length="151" mass="16265">MPNIKINARDVVVQVEAATANTWVLIDGLTSATVNPSENEETAETTTFSSAGHYEQMIMQRGASMELEGVRLVDQATGASEPGQARCEELATKVGHESLGRVRFRHPLQTTWKVWTATFSVGEQGGGTNDMMSWSCTITRSGASTTMAVTP</sequence>
<dbReference type="EMBL" id="JAMTCP010000035">
    <property type="protein sequence ID" value="MCP2261085.1"/>
    <property type="molecule type" value="Genomic_DNA"/>
</dbReference>
<name>A0ABT1HZZ3_STRSD</name>
<evidence type="ECO:0000313" key="1">
    <source>
        <dbReference type="EMBL" id="MCP2261085.1"/>
    </source>
</evidence>
<dbReference type="NCBIfam" id="NF047353">
    <property type="entry name" value="tube_lmo2291"/>
    <property type="match status" value="1"/>
</dbReference>
<organism evidence="1 2">
    <name type="scientific">Streptoalloteichus tenebrarius (strain ATCC 17920 / DSM 40477 / JCM 4838 / CBS 697.72 / NBRC 16177 / NCIMB 11028 / NRRL B-12390 / A12253. 1 / ISP 5477)</name>
    <name type="common">Streptomyces tenebrarius</name>
    <dbReference type="NCBI Taxonomy" id="1933"/>
    <lineage>
        <taxon>Bacteria</taxon>
        <taxon>Bacillati</taxon>
        <taxon>Actinomycetota</taxon>
        <taxon>Actinomycetes</taxon>
        <taxon>Pseudonocardiales</taxon>
        <taxon>Pseudonocardiaceae</taxon>
        <taxon>Streptoalloteichus</taxon>
    </lineage>
</organism>